<feature type="signal peptide" evidence="1">
    <location>
        <begin position="1"/>
        <end position="22"/>
    </location>
</feature>
<dbReference type="EMBL" id="CP020370">
    <property type="protein sequence ID" value="AUB83191.1"/>
    <property type="molecule type" value="Genomic_DNA"/>
</dbReference>
<protein>
    <recommendedName>
        <fullName evidence="4">PEP-CTERM protein-sorting domain-containing protein</fullName>
    </recommendedName>
</protein>
<evidence type="ECO:0000313" key="2">
    <source>
        <dbReference type="EMBL" id="AUB83191.1"/>
    </source>
</evidence>
<evidence type="ECO:0000313" key="3">
    <source>
        <dbReference type="Proteomes" id="UP000232638"/>
    </source>
</evidence>
<keyword evidence="1" id="KW-0732">Signal</keyword>
<dbReference type="KEGG" id="tsy:THSYN_21090"/>
<sequence length="1303" mass="127501">MWTLVPIAAAVLAVLAPVGARAGGVAPPETYWIGNSGSWDDPTHWDNGVPGSGYDAFLAVSGATTNFNVTLDPSLNSLSIDGGATLAQGANTLTSNALVVGGTGAGTVDQSGGTQTTNQLFIGSGGGTGTYHLSGTGILDVTGPGDGVTYVGEGGTADFTQSGTSQFTTNYLNVGVIDGSAAHYDLSGGAVTVNSNMGVGSDGDATFAQTGGTVGVGGTLTVDGKAIGGTSGNYTLSGDPLTSTLTTNGLTVGSGGSGTFSQAGGTVNVNTANTMHVGELGGASGTYALSGGVLNVTTNEQKIGAAGQGYVNQTGGTHNFVNTAMYLGDQQGSYGEYNLSAGVVNGGSIALGEWGGQGKFIQTGGSVTVNELSLARQSIPVLSQGTYELSNGGLTVNGNERVGIQGVGIFEQFSGTNTVTGNLSLAEALGSTGTYTLSSGSLTVHGPDDGGAGTGVVSVGDAGVGHFTQNGGTVAAAWMDVGIQANPTASDYQQAGGSNTVTYNLVLGRDAEAKGTYALQGDASLQAGELVVGAFGAGTFTQNGTASQNQVDSVLLGYNTGGSGDYRLVAGTLTSDWDRIGMGGTGVFTQTGGIHTVGTTVVVGQDAGGDGSYHLDDGQLNAGWETVGRYNGSTGLFDQTGGNNTVVNDLNVGGQGGATGQGAYSLSGGDLTVKGSTYIGNLGSGTFTHSGGTQAVSNDLVLGNESTGHGTYDLSDTGSLAVTGLISVGAQGQGDFTLSGVPAVAVTAGGMTIGDSGIGTLTQDGGTLDITNELRVGHNEGGQGTFTQTGGAVTAAGGVLGVFGPTSKGTYNLAGGTLTTTTGLVVGYEGQGIFTQTGGTVDFDGNLHLGEKAGSSGTYTLSGAASILRVRGANEIVGVNGGTGQFTQSEGTHTVDTRLTVGGAEGATGRYDLTGGSLDSAVTVVGSSSATAGGTGVFNNSGGAHRLSRLGLGAGPLVGPGGNGTYNLSGTGSLQAADRIAVGAVPGGVGVFNQTGGTNTVATSVNVAEAVGSTGTYNLSGGSLTAADLNVNGGGAFNWTGGTLTLGTAGSGTLTNAGRVNVGGGVSAIPVTHALNAKLVNTGQVEVAADTILSSAGQIINTGNFNVKASAKLDGGGSFTQSDGLLTADGVLAQTGGFNLTGGTLNGTGTINGNVIVAGALVAPGHSPGTLTVNGDFTFNSGMLEIEIGGTSAGEYDLLDIGGSADFTGGTILFAFINGFLPTKDDTWTFLKYASLLSFNPTSVQYTGLASGFSYSVSSVGGSFVITADSDGQAEVPAPGTWLLLGAGLWGWRRVRGRAAPAA</sequence>
<feature type="chain" id="PRO_5014914230" description="PEP-CTERM protein-sorting domain-containing protein" evidence="1">
    <location>
        <begin position="23"/>
        <end position="1303"/>
    </location>
</feature>
<keyword evidence="3" id="KW-1185">Reference proteome</keyword>
<evidence type="ECO:0000256" key="1">
    <source>
        <dbReference type="SAM" id="SignalP"/>
    </source>
</evidence>
<proteinExistence type="predicted"/>
<dbReference type="Proteomes" id="UP000232638">
    <property type="component" value="Chromosome"/>
</dbReference>
<reference evidence="2 3" key="1">
    <citation type="submission" date="2017-03" db="EMBL/GenBank/DDBJ databases">
        <title>Complete genome sequence of Candidatus 'Thiodictyon syntrophicum' sp. nov. strain Cad16T, a photolithoautotroph purple sulfur bacterium isolated from an alpine meromictic lake.</title>
        <authorList>
            <person name="Luedin S.M."/>
            <person name="Pothier J.F."/>
            <person name="Danza F."/>
            <person name="Storelli N."/>
            <person name="Wittwer M."/>
            <person name="Tonolla M."/>
        </authorList>
    </citation>
    <scope>NUCLEOTIDE SEQUENCE [LARGE SCALE GENOMIC DNA]</scope>
    <source>
        <strain evidence="2 3">Cad16T</strain>
    </source>
</reference>
<gene>
    <name evidence="2" type="ORF">THSYN_21090</name>
</gene>
<accession>A0A2K8UDL9</accession>
<organism evidence="2 3">
    <name type="scientific">Candidatus Thiodictyon syntrophicum</name>
    <dbReference type="NCBI Taxonomy" id="1166950"/>
    <lineage>
        <taxon>Bacteria</taxon>
        <taxon>Pseudomonadati</taxon>
        <taxon>Pseudomonadota</taxon>
        <taxon>Gammaproteobacteria</taxon>
        <taxon>Chromatiales</taxon>
        <taxon>Chromatiaceae</taxon>
        <taxon>Thiodictyon</taxon>
    </lineage>
</organism>
<name>A0A2K8UDL9_9GAMM</name>
<evidence type="ECO:0008006" key="4">
    <source>
        <dbReference type="Google" id="ProtNLM"/>
    </source>
</evidence>